<evidence type="ECO:0000256" key="1">
    <source>
        <dbReference type="ARBA" id="ARBA00022553"/>
    </source>
</evidence>
<feature type="region of interest" description="Disordered" evidence="2">
    <location>
        <begin position="1153"/>
        <end position="1178"/>
    </location>
</feature>
<proteinExistence type="predicted"/>
<keyword evidence="5" id="KW-1185">Reference proteome</keyword>
<evidence type="ECO:0000313" key="4">
    <source>
        <dbReference type="EMBL" id="KAK6316118.1"/>
    </source>
</evidence>
<feature type="compositionally biased region" description="Polar residues" evidence="2">
    <location>
        <begin position="434"/>
        <end position="444"/>
    </location>
</feature>
<feature type="compositionally biased region" description="Low complexity" evidence="2">
    <location>
        <begin position="700"/>
        <end position="714"/>
    </location>
</feature>
<dbReference type="PANTHER" id="PTHR14522:SF2">
    <property type="entry name" value="PROLINE-RICH PROTEIN 14"/>
    <property type="match status" value="1"/>
</dbReference>
<feature type="compositionally biased region" description="Polar residues" evidence="2">
    <location>
        <begin position="576"/>
        <end position="596"/>
    </location>
</feature>
<feature type="compositionally biased region" description="Basic and acidic residues" evidence="2">
    <location>
        <begin position="119"/>
        <end position="131"/>
    </location>
</feature>
<feature type="region of interest" description="Disordered" evidence="2">
    <location>
        <begin position="511"/>
        <end position="617"/>
    </location>
</feature>
<feature type="compositionally biased region" description="Basic and acidic residues" evidence="2">
    <location>
        <begin position="445"/>
        <end position="455"/>
    </location>
</feature>
<feature type="compositionally biased region" description="Polar residues" evidence="2">
    <location>
        <begin position="338"/>
        <end position="347"/>
    </location>
</feature>
<sequence>MEQQTGILSRNLLGTSWGKFGKATYPHWAQSSDRAHVMMLSSVPVDPRVGQQLPGTTSVGPVGPCPSLSQLYNERLATGCRETSKDQRTAVEGGGPLVTMSHRPAESRARDSTLGMDSGVKERQTPAEHRQRALGSVSSLRGPVYGTVGSSDFRRTETQVSDQVQGIQRPGNKGNVWVHPKQLEPTSPPPPQVCPPEPAPPAGPTGEQLGTLKRCLEAHQTEMKRLLTGALGSLCQRLEVVERRMEQLCEQGTTHDNSLALLSTQVGQLARGMTAAATKQDLSPLHGLGKEPRALKEEKVDFTKLLPHSPNPSCNMGSSGTDLDKGSVTGCQWRMTTTYSPSHSPAQSGDHKEGLGGKKRRTESGRSLFSMGKTQSEGVTEGCIQGNYSPVSDFEDLDMELAAEKGRVALTWLVKSALVDTESSDSQEVPLPSPSQKAQSGDTQGNRRESMETHPHSPHVHFPTESQGQSKSTEVPKCPLTGKGRTMAAFPEGVQLSPIGACSLSPHSVKVVGSSGSEHTGRIAPAPTNVQLRITSPPRTDHTAYAQSSKETEKDRKPERKRRNKREAKAHLVGEFNSTATMSVKSSFSTQIQDQPQVGVGREAAEERQQSQQHKRFVEGMRVSYGGRENQTLNFTIPPHQQHSPLSHAQLKSPDRASSGSVFASYSRSPLPSPPMSGYMDPQKGKQATDRSLLPFHSTSPSLDSSIVSKLSSPRNGSNTSLMVGVRSIHHQGQALLLQLSDTASQLVPSSPSPELPSPPDGGQSRRGNLPRFFNSKLKNHWNKDRPSCKKRLLKGVRSTSGALAMSLPELEEETSQHHWQPLVILGSPVLPLSPLQLGPLAQNFSSSCCSSKVLDRDMSTLQRGLFDATGQFPMSLFSQMGFSKLSKGGLSTVLAASSSASFRRWFRHKRPTPLMKLSATAVETVMFQIIESRKKYMYPPLKDYTGPPGLDNDHSYAQSCSQEATSVRNSSTASSMSLTFPPTRRRRVRFTPERALSSPKTSHSHSPKTMRLDNQPEPVPSLAIASANVKYPGLHGHGRSPSREGGLYDASVGTQPGQRYKRVSQIRIRKTVPKPDNNLTPMGLPKPKRLKKKEFSLEEIYTNKNYKSPTPNRSLETIFEEPKEKNGSLVCIGHQKRKRVLDFPDFTLPRKRKARANMAPLRVKGPRGRGRRGRPDDADLDVMLIERLSELEDFFTSQSLED</sequence>
<dbReference type="EMBL" id="JAGTTL010000011">
    <property type="protein sequence ID" value="KAK6316118.1"/>
    <property type="molecule type" value="Genomic_DNA"/>
</dbReference>
<dbReference type="InterPro" id="IPR026320">
    <property type="entry name" value="PRR14"/>
</dbReference>
<keyword evidence="1" id="KW-0597">Phosphoprotein</keyword>
<evidence type="ECO:0000259" key="3">
    <source>
        <dbReference type="Pfam" id="PF15386"/>
    </source>
</evidence>
<feature type="region of interest" description="Disordered" evidence="2">
    <location>
        <begin position="422"/>
        <end position="480"/>
    </location>
</feature>
<dbReference type="InterPro" id="IPR028149">
    <property type="entry name" value="Tantalus-like"/>
</dbReference>
<feature type="region of interest" description="Disordered" evidence="2">
    <location>
        <begin position="82"/>
        <end position="206"/>
    </location>
</feature>
<protein>
    <recommendedName>
        <fullName evidence="3">Tantalus-like domain-containing protein</fullName>
    </recommendedName>
</protein>
<feature type="region of interest" description="Disordered" evidence="2">
    <location>
        <begin position="991"/>
        <end position="1016"/>
    </location>
</feature>
<feature type="region of interest" description="Disordered" evidence="2">
    <location>
        <begin position="338"/>
        <end position="381"/>
    </location>
</feature>
<dbReference type="PANTHER" id="PTHR14522">
    <property type="entry name" value="EMO2-RELATED"/>
    <property type="match status" value="1"/>
</dbReference>
<feature type="compositionally biased region" description="Pro residues" evidence="2">
    <location>
        <begin position="186"/>
        <end position="203"/>
    </location>
</feature>
<feature type="region of interest" description="Disordered" evidence="2">
    <location>
        <begin position="745"/>
        <end position="774"/>
    </location>
</feature>
<feature type="domain" description="Tantalus-like" evidence="3">
    <location>
        <begin position="1080"/>
        <end position="1137"/>
    </location>
</feature>
<evidence type="ECO:0000256" key="2">
    <source>
        <dbReference type="SAM" id="MobiDB-lite"/>
    </source>
</evidence>
<name>A0AAN8LSP4_9TELE</name>
<comment type="caution">
    <text evidence="4">The sequence shown here is derived from an EMBL/GenBank/DDBJ whole genome shotgun (WGS) entry which is preliminary data.</text>
</comment>
<feature type="compositionally biased region" description="Pro residues" evidence="2">
    <location>
        <begin position="751"/>
        <end position="760"/>
    </location>
</feature>
<feature type="compositionally biased region" description="Polar residues" evidence="2">
    <location>
        <begin position="656"/>
        <end position="670"/>
    </location>
</feature>
<organism evidence="4 5">
    <name type="scientific">Coregonus suidteri</name>
    <dbReference type="NCBI Taxonomy" id="861788"/>
    <lineage>
        <taxon>Eukaryota</taxon>
        <taxon>Metazoa</taxon>
        <taxon>Chordata</taxon>
        <taxon>Craniata</taxon>
        <taxon>Vertebrata</taxon>
        <taxon>Euteleostomi</taxon>
        <taxon>Actinopterygii</taxon>
        <taxon>Neopterygii</taxon>
        <taxon>Teleostei</taxon>
        <taxon>Protacanthopterygii</taxon>
        <taxon>Salmoniformes</taxon>
        <taxon>Salmonidae</taxon>
        <taxon>Coregoninae</taxon>
        <taxon>Coregonus</taxon>
    </lineage>
</organism>
<dbReference type="AlphaFoldDB" id="A0AAN8LSP4"/>
<reference evidence="4 5" key="1">
    <citation type="submission" date="2021-04" db="EMBL/GenBank/DDBJ databases">
        <authorList>
            <person name="De Guttry C."/>
            <person name="Zahm M."/>
            <person name="Klopp C."/>
            <person name="Cabau C."/>
            <person name="Louis A."/>
            <person name="Berthelot C."/>
            <person name="Parey E."/>
            <person name="Roest Crollius H."/>
            <person name="Montfort J."/>
            <person name="Robinson-Rechavi M."/>
            <person name="Bucao C."/>
            <person name="Bouchez O."/>
            <person name="Gislard M."/>
            <person name="Lluch J."/>
            <person name="Milhes M."/>
            <person name="Lampietro C."/>
            <person name="Lopez Roques C."/>
            <person name="Donnadieu C."/>
            <person name="Braasch I."/>
            <person name="Desvignes T."/>
            <person name="Postlethwait J."/>
            <person name="Bobe J."/>
            <person name="Wedekind C."/>
            <person name="Guiguen Y."/>
        </authorList>
    </citation>
    <scope>NUCLEOTIDE SEQUENCE [LARGE SCALE GENOMIC DNA]</scope>
    <source>
        <strain evidence="4">Cs_M1</strain>
        <tissue evidence="4">Blood</tissue>
    </source>
</reference>
<gene>
    <name evidence="4" type="ORF">J4Q44_G00136420</name>
</gene>
<feature type="compositionally biased region" description="Polar residues" evidence="2">
    <location>
        <begin position="631"/>
        <end position="647"/>
    </location>
</feature>
<feature type="region of interest" description="Disordered" evidence="2">
    <location>
        <begin position="631"/>
        <end position="716"/>
    </location>
</feature>
<accession>A0AAN8LSP4</accession>
<dbReference type="Pfam" id="PF15386">
    <property type="entry name" value="Tantalus"/>
    <property type="match status" value="1"/>
</dbReference>
<evidence type="ECO:0000313" key="5">
    <source>
        <dbReference type="Proteomes" id="UP001356427"/>
    </source>
</evidence>
<feature type="compositionally biased region" description="Polar residues" evidence="2">
    <location>
        <begin position="528"/>
        <end position="538"/>
    </location>
</feature>
<feature type="compositionally biased region" description="Polar residues" evidence="2">
    <location>
        <begin position="464"/>
        <end position="473"/>
    </location>
</feature>
<dbReference type="Proteomes" id="UP001356427">
    <property type="component" value="Unassembled WGS sequence"/>
</dbReference>